<sequence>MTRTLEALWIKCDETIASCGCSHPDPAFPKQGDETTTITTPIPSTAETTVASSATNPTTTVTTTPAIKTTTTPTTTTTTEPTIKANTTTTNNKTTPVTTPISVDVVEESLSIPISANAKVKETRQLSTIGDATFVSGVTSATFPSEFFNTDSTRTPSNETQERITWRFEPEVIPSEVDDSRVDESGLMTTSAVALTRGGAGTNASLLVTTEAEDEDDDDTTGTTPNVENVTASTPEEWELPDNGVDDSGDANETDSEVRPTFESNKTTENEESEDHDTTADDDDDITTTVFTTRTSTTATTTTRKRRPRYRVKTEQPRVDWETEFLPYSGCYIPGVGASLRRMVLAARELYPEDRESCPSVRLGRLVWPETEAGETAQVPCRKGEGFAKFSCSEDQTCWRGQPDTTDCASRKLKSLLKRVKGKGERPTSGNATKTEYPTEAPPTVQESVEITSQLVQVTAEEEETTVDDIILTSQVMTAVAEFSEEDSATDEDKEQVERIVGNVVQAGSNLVSKKKRAVWREMTPEDKVRSASSLLVAMETATTSMAEKIEEPTVLVEKNEDVELELRVLDIDVLEKEKQKELVYDSDQSENTFSIPVETLKRFSKGRLAKAVFMTHYSMSDILGGRESRRGRGPSTGQADQRAPDSSSDDNTAIDNQATDDDDGDNEGDGGEDYDGPKINSYILSASIGVEGHVTELPEPVTFTMKHVVEMDERHIPLCSFWNVSNELSPGFWSQVGCRVVRTNSTHTKCECDHLTNFAVLMDVHGVKMTTVNQSVLRTMTIIGCCISCAALLASFLTFLCFTSAGIDRADGGREEIDGCWQKRKRSLQGERNTIHKNLSMCLLLAELLFVCGIDQAEHKVVRVALIFPIFSSQRYNNYVTKDG</sequence>
<accession>A0AAV4ECB0</accession>
<reference evidence="9 10" key="1">
    <citation type="journal article" date="2021" name="Elife">
        <title>Chloroplast acquisition without the gene transfer in kleptoplastic sea slugs, Plakobranchus ocellatus.</title>
        <authorList>
            <person name="Maeda T."/>
            <person name="Takahashi S."/>
            <person name="Yoshida T."/>
            <person name="Shimamura S."/>
            <person name="Takaki Y."/>
            <person name="Nagai Y."/>
            <person name="Toyoda A."/>
            <person name="Suzuki Y."/>
            <person name="Arimoto A."/>
            <person name="Ishii H."/>
            <person name="Satoh N."/>
            <person name="Nishiyama T."/>
            <person name="Hasebe M."/>
            <person name="Maruyama T."/>
            <person name="Minagawa J."/>
            <person name="Obokata J."/>
            <person name="Shigenobu S."/>
        </authorList>
    </citation>
    <scope>NUCLEOTIDE SEQUENCE [LARGE SCALE GENOMIC DNA]</scope>
</reference>
<dbReference type="Gene3D" id="2.60.220.50">
    <property type="match status" value="1"/>
</dbReference>
<evidence type="ECO:0000256" key="5">
    <source>
        <dbReference type="ARBA" id="ARBA00023157"/>
    </source>
</evidence>
<dbReference type="InterPro" id="IPR036445">
    <property type="entry name" value="GPCR_2_extracell_dom_sf"/>
</dbReference>
<keyword evidence="9" id="KW-0675">Receptor</keyword>
<name>A0AAV4ECB0_9GAST</name>
<dbReference type="GO" id="GO:0004930">
    <property type="term" value="F:G protein-coupled receptor activity"/>
    <property type="evidence" value="ECO:0007669"/>
    <property type="project" value="InterPro"/>
</dbReference>
<comment type="caution">
    <text evidence="9">The sequence shown here is derived from an EMBL/GenBank/DDBJ whole genome shotgun (WGS) entry which is preliminary data.</text>
</comment>
<dbReference type="PROSITE" id="PS50221">
    <property type="entry name" value="GAIN_B"/>
    <property type="match status" value="1"/>
</dbReference>
<evidence type="ECO:0000256" key="7">
    <source>
        <dbReference type="SAM" id="Phobius"/>
    </source>
</evidence>
<evidence type="ECO:0000256" key="2">
    <source>
        <dbReference type="ARBA" id="ARBA00022692"/>
    </source>
</evidence>
<evidence type="ECO:0000259" key="8">
    <source>
        <dbReference type="PROSITE" id="PS50221"/>
    </source>
</evidence>
<evidence type="ECO:0000256" key="4">
    <source>
        <dbReference type="ARBA" id="ARBA00023136"/>
    </source>
</evidence>
<dbReference type="InterPro" id="IPR046338">
    <property type="entry name" value="GAIN_dom_sf"/>
</dbReference>
<keyword evidence="2 7" id="KW-0812">Transmembrane</keyword>
<dbReference type="AlphaFoldDB" id="A0AAV4ECB0"/>
<dbReference type="InterPro" id="IPR057244">
    <property type="entry name" value="GAIN_B"/>
</dbReference>
<feature type="transmembrane region" description="Helical" evidence="7">
    <location>
        <begin position="781"/>
        <end position="803"/>
    </location>
</feature>
<dbReference type="GO" id="GO:0005886">
    <property type="term" value="C:plasma membrane"/>
    <property type="evidence" value="ECO:0007669"/>
    <property type="project" value="TreeGrafter"/>
</dbReference>
<evidence type="ECO:0000256" key="1">
    <source>
        <dbReference type="ARBA" id="ARBA00004370"/>
    </source>
</evidence>
<keyword evidence="10" id="KW-1185">Reference proteome</keyword>
<evidence type="ECO:0000256" key="3">
    <source>
        <dbReference type="ARBA" id="ARBA00022989"/>
    </source>
</evidence>
<feature type="compositionally biased region" description="Acidic residues" evidence="6">
    <location>
        <begin position="236"/>
        <end position="255"/>
    </location>
</feature>
<keyword evidence="3 7" id="KW-1133">Transmembrane helix</keyword>
<dbReference type="InterPro" id="IPR000203">
    <property type="entry name" value="GPS"/>
</dbReference>
<comment type="subcellular location">
    <subcellularLocation>
        <location evidence="1">Membrane</location>
    </subcellularLocation>
</comment>
<protein>
    <submittedName>
        <fullName evidence="9">Adhesion G protein-coupled receptor L1</fullName>
    </submittedName>
</protein>
<evidence type="ECO:0000313" key="9">
    <source>
        <dbReference type="EMBL" id="GFR58106.1"/>
    </source>
</evidence>
<dbReference type="EMBL" id="BMAT01003588">
    <property type="protein sequence ID" value="GFR58106.1"/>
    <property type="molecule type" value="Genomic_DNA"/>
</dbReference>
<evidence type="ECO:0000313" key="10">
    <source>
        <dbReference type="Proteomes" id="UP000762676"/>
    </source>
</evidence>
<keyword evidence="5" id="KW-1015">Disulfide bond</keyword>
<dbReference type="Pfam" id="PF16489">
    <property type="entry name" value="GAIN"/>
    <property type="match status" value="1"/>
</dbReference>
<proteinExistence type="predicted"/>
<feature type="region of interest" description="Disordered" evidence="6">
    <location>
        <begin position="419"/>
        <end position="444"/>
    </location>
</feature>
<feature type="region of interest" description="Disordered" evidence="6">
    <location>
        <begin position="50"/>
        <end position="95"/>
    </location>
</feature>
<feature type="region of interest" description="Disordered" evidence="6">
    <location>
        <begin position="210"/>
        <end position="288"/>
    </location>
</feature>
<dbReference type="Proteomes" id="UP000762676">
    <property type="component" value="Unassembled WGS sequence"/>
</dbReference>
<keyword evidence="4 7" id="KW-0472">Membrane</keyword>
<feature type="compositionally biased region" description="Acidic residues" evidence="6">
    <location>
        <begin position="659"/>
        <end position="675"/>
    </location>
</feature>
<dbReference type="InterPro" id="IPR032471">
    <property type="entry name" value="AGRL2-4_GAIN_subdom_A"/>
</dbReference>
<dbReference type="SMART" id="SM00303">
    <property type="entry name" value="GPS"/>
    <property type="match status" value="1"/>
</dbReference>
<gene>
    <name evidence="9" type="ORF">ElyMa_001760000</name>
</gene>
<feature type="region of interest" description="Disordered" evidence="6">
    <location>
        <begin position="625"/>
        <end position="677"/>
    </location>
</feature>
<dbReference type="PANTHER" id="PTHR12011:SF347">
    <property type="entry name" value="FI21270P1-RELATED"/>
    <property type="match status" value="1"/>
</dbReference>
<dbReference type="PANTHER" id="PTHR12011">
    <property type="entry name" value="ADHESION G-PROTEIN COUPLED RECEPTOR"/>
    <property type="match status" value="1"/>
</dbReference>
<dbReference type="Pfam" id="PF01825">
    <property type="entry name" value="GPS"/>
    <property type="match status" value="1"/>
</dbReference>
<organism evidence="9 10">
    <name type="scientific">Elysia marginata</name>
    <dbReference type="NCBI Taxonomy" id="1093978"/>
    <lineage>
        <taxon>Eukaryota</taxon>
        <taxon>Metazoa</taxon>
        <taxon>Spiralia</taxon>
        <taxon>Lophotrochozoa</taxon>
        <taxon>Mollusca</taxon>
        <taxon>Gastropoda</taxon>
        <taxon>Heterobranchia</taxon>
        <taxon>Euthyneura</taxon>
        <taxon>Panpulmonata</taxon>
        <taxon>Sacoglossa</taxon>
        <taxon>Placobranchoidea</taxon>
        <taxon>Plakobranchidae</taxon>
        <taxon>Elysia</taxon>
    </lineage>
</organism>
<evidence type="ECO:0000256" key="6">
    <source>
        <dbReference type="SAM" id="MobiDB-lite"/>
    </source>
</evidence>
<dbReference type="Gene3D" id="4.10.1240.10">
    <property type="entry name" value="GPCR, family 2, extracellular hormone receptor domain"/>
    <property type="match status" value="1"/>
</dbReference>
<dbReference type="Gene3D" id="1.20.1070.10">
    <property type="entry name" value="Rhodopsin 7-helix transmembrane proteins"/>
    <property type="match status" value="1"/>
</dbReference>
<feature type="compositionally biased region" description="Acidic residues" evidence="6">
    <location>
        <begin position="270"/>
        <end position="286"/>
    </location>
</feature>
<feature type="compositionally biased region" description="Acidic residues" evidence="6">
    <location>
        <begin position="211"/>
        <end position="220"/>
    </location>
</feature>
<feature type="domain" description="GAIN-B" evidence="8">
    <location>
        <begin position="552"/>
        <end position="769"/>
    </location>
</feature>
<feature type="compositionally biased region" description="Polar residues" evidence="6">
    <location>
        <begin position="225"/>
        <end position="234"/>
    </location>
</feature>